<dbReference type="GO" id="GO:0005829">
    <property type="term" value="C:cytosol"/>
    <property type="evidence" value="ECO:0007669"/>
    <property type="project" value="TreeGrafter"/>
</dbReference>
<dbReference type="Gene3D" id="3.40.50.360">
    <property type="match status" value="1"/>
</dbReference>
<dbReference type="PANTHER" id="PTHR30543">
    <property type="entry name" value="CHROMATE REDUCTASE"/>
    <property type="match status" value="1"/>
</dbReference>
<evidence type="ECO:0000259" key="1">
    <source>
        <dbReference type="Pfam" id="PF03358"/>
    </source>
</evidence>
<gene>
    <name evidence="2" type="ORF">SAMN05443668_105351</name>
</gene>
<dbReference type="Pfam" id="PF03358">
    <property type="entry name" value="FMN_red"/>
    <property type="match status" value="1"/>
</dbReference>
<organism evidence="2 3">
    <name type="scientific">Cryptosporangium aurantiacum</name>
    <dbReference type="NCBI Taxonomy" id="134849"/>
    <lineage>
        <taxon>Bacteria</taxon>
        <taxon>Bacillati</taxon>
        <taxon>Actinomycetota</taxon>
        <taxon>Actinomycetes</taxon>
        <taxon>Cryptosporangiales</taxon>
        <taxon>Cryptosporangiaceae</taxon>
        <taxon>Cryptosporangium</taxon>
    </lineage>
</organism>
<dbReference type="SUPFAM" id="SSF52218">
    <property type="entry name" value="Flavoproteins"/>
    <property type="match status" value="1"/>
</dbReference>
<dbReference type="InterPro" id="IPR005025">
    <property type="entry name" value="FMN_Rdtase-like_dom"/>
</dbReference>
<dbReference type="InterPro" id="IPR050712">
    <property type="entry name" value="NAD(P)H-dep_reductase"/>
</dbReference>
<reference evidence="2 3" key="1">
    <citation type="submission" date="2016-11" db="EMBL/GenBank/DDBJ databases">
        <authorList>
            <person name="Jaros S."/>
            <person name="Januszkiewicz K."/>
            <person name="Wedrychowicz H."/>
        </authorList>
    </citation>
    <scope>NUCLEOTIDE SEQUENCE [LARGE SCALE GENOMIC DNA]</scope>
    <source>
        <strain evidence="2 3">DSM 46144</strain>
    </source>
</reference>
<feature type="domain" description="NADPH-dependent FMN reductase-like" evidence="1">
    <location>
        <begin position="3"/>
        <end position="128"/>
    </location>
</feature>
<keyword evidence="3" id="KW-1185">Reference proteome</keyword>
<protein>
    <submittedName>
        <fullName evidence="2">NAD(P)H-dependent FMN reductase</fullName>
    </submittedName>
</protein>
<dbReference type="STRING" id="134849.SAMN05443668_105351"/>
<accession>A0A1M7QUG7</accession>
<dbReference type="GO" id="GO:0016491">
    <property type="term" value="F:oxidoreductase activity"/>
    <property type="evidence" value="ECO:0007669"/>
    <property type="project" value="InterPro"/>
</dbReference>
<evidence type="ECO:0000313" key="3">
    <source>
        <dbReference type="Proteomes" id="UP000184440"/>
    </source>
</evidence>
<dbReference type="GO" id="GO:0010181">
    <property type="term" value="F:FMN binding"/>
    <property type="evidence" value="ECO:0007669"/>
    <property type="project" value="TreeGrafter"/>
</dbReference>
<dbReference type="InterPro" id="IPR029039">
    <property type="entry name" value="Flavoprotein-like_sf"/>
</dbReference>
<dbReference type="EMBL" id="FRCS01000005">
    <property type="protein sequence ID" value="SHN35096.1"/>
    <property type="molecule type" value="Genomic_DNA"/>
</dbReference>
<proteinExistence type="predicted"/>
<dbReference type="AlphaFoldDB" id="A0A1M7QUG7"/>
<sequence length="181" mass="20685">MGQWVHDLAERHGGADYELIDLKDIDLPLLDEEQAPMLGNYDRPHTRRWAELITRFDGFVFVTAEYNHGMPASLKNAIDFLYAEWTDKAAAFVSYGSEGETRAVEQLRSVMAQIRIADVGTSVTLTLAHDFENYTRFRPQPFREETVRTMLSDLVEWSTALRTVRDRRNSPSVQQTGAFAV</sequence>
<evidence type="ECO:0000313" key="2">
    <source>
        <dbReference type="EMBL" id="SHN35096.1"/>
    </source>
</evidence>
<name>A0A1M7QUG7_9ACTN</name>
<dbReference type="Proteomes" id="UP000184440">
    <property type="component" value="Unassembled WGS sequence"/>
</dbReference>
<dbReference type="PANTHER" id="PTHR30543:SF21">
    <property type="entry name" value="NAD(P)H-DEPENDENT FMN REDUCTASE LOT6"/>
    <property type="match status" value="1"/>
</dbReference>